<dbReference type="EMBL" id="AMCI01002929">
    <property type="protein sequence ID" value="EJX01512.1"/>
    <property type="molecule type" value="Genomic_DNA"/>
</dbReference>
<evidence type="ECO:0000313" key="1">
    <source>
        <dbReference type="EMBL" id="EJX01512.1"/>
    </source>
</evidence>
<reference evidence="1" key="1">
    <citation type="journal article" date="2012" name="PLoS ONE">
        <title>Gene sets for utilization of primary and secondary nutrition supplies in the distal gut of endangered iberian lynx.</title>
        <authorList>
            <person name="Alcaide M."/>
            <person name="Messina E."/>
            <person name="Richter M."/>
            <person name="Bargiela R."/>
            <person name="Peplies J."/>
            <person name="Huws S.A."/>
            <person name="Newbold C.J."/>
            <person name="Golyshin P.N."/>
            <person name="Simon M.A."/>
            <person name="Lopez G."/>
            <person name="Yakimov M.M."/>
            <person name="Ferrer M."/>
        </authorList>
    </citation>
    <scope>NUCLEOTIDE SEQUENCE</scope>
</reference>
<name>J9G2R5_9ZZZZ</name>
<dbReference type="AlphaFoldDB" id="J9G2R5"/>
<organism evidence="1">
    <name type="scientific">gut metagenome</name>
    <dbReference type="NCBI Taxonomy" id="749906"/>
    <lineage>
        <taxon>unclassified sequences</taxon>
        <taxon>metagenomes</taxon>
        <taxon>organismal metagenomes</taxon>
    </lineage>
</organism>
<accession>J9G2R5</accession>
<protein>
    <submittedName>
        <fullName evidence="1">Uncharacterized protein</fullName>
    </submittedName>
</protein>
<comment type="caution">
    <text evidence="1">The sequence shown here is derived from an EMBL/GenBank/DDBJ whole genome shotgun (WGS) entry which is preliminary data.</text>
</comment>
<sequence length="53" mass="6276">MFNGGWIIHPRRGYLLYILLDYQLLTPNVSAAHLQLKNILLNQFTYYRLIPSL</sequence>
<gene>
    <name evidence="1" type="ORF">EVA_10382</name>
</gene>
<proteinExistence type="predicted"/>